<sequence length="145" mass="15198">MDARRALESGSGPQLLLWSAASRQAIALCRQDGLPVWHAQFRHGLVVDSAAAAAELAALQAIVVAGRACRRAGIGVAILHLVIAGQHDLSMGAIHAAAFAEGLLLNLSVDDAAANPAVGHLNDRAPIFWRSTSLDQLLYDPGRPL</sequence>
<comment type="caution">
    <text evidence="1">The sequence shown here is derived from an EMBL/GenBank/DDBJ whole genome shotgun (WGS) entry which is preliminary data.</text>
</comment>
<organism evidence="1 2">
    <name type="scientific">Nocardia terpenica</name>
    <dbReference type="NCBI Taxonomy" id="455432"/>
    <lineage>
        <taxon>Bacteria</taxon>
        <taxon>Bacillati</taxon>
        <taxon>Actinomycetota</taxon>
        <taxon>Actinomycetes</taxon>
        <taxon>Mycobacteriales</taxon>
        <taxon>Nocardiaceae</taxon>
        <taxon>Nocardia</taxon>
    </lineage>
</organism>
<dbReference type="OrthoDB" id="4555636at2"/>
<gene>
    <name evidence="1" type="ORF">AWN90_03825</name>
</gene>
<keyword evidence="2" id="KW-1185">Reference proteome</keyword>
<proteinExistence type="predicted"/>
<evidence type="ECO:0000313" key="2">
    <source>
        <dbReference type="Proteomes" id="UP000076512"/>
    </source>
</evidence>
<evidence type="ECO:0000313" key="1">
    <source>
        <dbReference type="EMBL" id="KZM70418.1"/>
    </source>
</evidence>
<dbReference type="EMBL" id="LWGR01000015">
    <property type="protein sequence ID" value="KZM70418.1"/>
    <property type="molecule type" value="Genomic_DNA"/>
</dbReference>
<reference evidence="1 2" key="1">
    <citation type="submission" date="2016-04" db="EMBL/GenBank/DDBJ databases">
        <authorList>
            <person name="Evans L.H."/>
            <person name="Alamgir A."/>
            <person name="Owens N."/>
            <person name="Weber N.D."/>
            <person name="Virtaneva K."/>
            <person name="Barbian K."/>
            <person name="Babar A."/>
            <person name="Rosenke K."/>
        </authorList>
    </citation>
    <scope>NUCLEOTIDE SEQUENCE [LARGE SCALE GENOMIC DNA]</scope>
    <source>
        <strain evidence="1 2">IFM 0406</strain>
    </source>
</reference>
<dbReference type="STRING" id="455432.AWN90_03825"/>
<name>A0A161XB89_9NOCA</name>
<dbReference type="RefSeq" id="WP_067577699.1">
    <property type="nucleotide sequence ID" value="NZ_JABMCZ010000003.1"/>
</dbReference>
<dbReference type="AlphaFoldDB" id="A0A161XB89"/>
<dbReference type="Proteomes" id="UP000076512">
    <property type="component" value="Unassembled WGS sequence"/>
</dbReference>
<protein>
    <submittedName>
        <fullName evidence="1">Uncharacterized protein</fullName>
    </submittedName>
</protein>
<accession>A0A161XB89</accession>